<dbReference type="SUPFAM" id="SSF51182">
    <property type="entry name" value="RmlC-like cupins"/>
    <property type="match status" value="1"/>
</dbReference>
<sequence length="119" mass="13659">MKRSVINVYDSEKELEISHNGIGYIQKIRAFHSGDFYTPIDFIDYIEVPPKARIGLHKHQLNEEIYFIISGNGEMNMNGEIKRVKPGDIIVNSVYDTHGLTNDSNENINIFIFQVSSQK</sequence>
<dbReference type="PANTHER" id="PTHR35848">
    <property type="entry name" value="OXALATE-BINDING PROTEIN"/>
    <property type="match status" value="1"/>
</dbReference>
<dbReference type="PANTHER" id="PTHR35848:SF6">
    <property type="entry name" value="CUPIN TYPE-2 DOMAIN-CONTAINING PROTEIN"/>
    <property type="match status" value="1"/>
</dbReference>
<evidence type="ECO:0000259" key="2">
    <source>
        <dbReference type="Pfam" id="PF07883"/>
    </source>
</evidence>
<dbReference type="InterPro" id="IPR013096">
    <property type="entry name" value="Cupin_2"/>
</dbReference>
<dbReference type="InterPro" id="IPR051610">
    <property type="entry name" value="GPI/OXD"/>
</dbReference>
<keyword evidence="4" id="KW-1185">Reference proteome</keyword>
<dbReference type="AlphaFoldDB" id="A0A9W3KXK7"/>
<dbReference type="InterPro" id="IPR011051">
    <property type="entry name" value="RmlC_Cupin_sf"/>
</dbReference>
<protein>
    <submittedName>
        <fullName evidence="3">Cupin</fullName>
    </submittedName>
</protein>
<keyword evidence="1" id="KW-0479">Metal-binding</keyword>
<dbReference type="InterPro" id="IPR014710">
    <property type="entry name" value="RmlC-like_jellyroll"/>
</dbReference>
<dbReference type="GO" id="GO:0046872">
    <property type="term" value="F:metal ion binding"/>
    <property type="evidence" value="ECO:0007669"/>
    <property type="project" value="UniProtKB-KW"/>
</dbReference>
<reference evidence="4" key="1">
    <citation type="submission" date="2014-03" db="EMBL/GenBank/DDBJ databases">
        <title>The Complete Genome Sequence of Bacillus bombyseptieus.</title>
        <authorList>
            <person name="Cheng T."/>
            <person name="Lin P."/>
            <person name="Jin S."/>
            <person name="Wu Y."/>
            <person name="Fu B."/>
            <person name="Long R."/>
            <person name="Liu D."/>
            <person name="Guo Y."/>
            <person name="Peng L."/>
            <person name="Xia Q."/>
        </authorList>
    </citation>
    <scope>NUCLEOTIDE SEQUENCE [LARGE SCALE GENOMIC DNA]</scope>
    <source>
        <strain evidence="4">wang</strain>
        <plasmid evidence="4">pBb</plasmid>
    </source>
</reference>
<dbReference type="KEGG" id="bby:CY96_27950"/>
<name>A0A9W3KXK7_9BACI</name>
<proteinExistence type="predicted"/>
<keyword evidence="3" id="KW-0614">Plasmid</keyword>
<accession>A0A9W3KXK7</accession>
<geneLocation type="plasmid" evidence="3 4">
    <name>pBb</name>
</geneLocation>
<evidence type="ECO:0000256" key="1">
    <source>
        <dbReference type="ARBA" id="ARBA00022723"/>
    </source>
</evidence>
<dbReference type="Pfam" id="PF07883">
    <property type="entry name" value="Cupin_2"/>
    <property type="match status" value="1"/>
</dbReference>
<dbReference type="Proteomes" id="UP000031778">
    <property type="component" value="Plasmid pBb"/>
</dbReference>
<dbReference type="EMBL" id="CP007513">
    <property type="protein sequence ID" value="AHX21662.1"/>
    <property type="molecule type" value="Genomic_DNA"/>
</dbReference>
<evidence type="ECO:0000313" key="4">
    <source>
        <dbReference type="Proteomes" id="UP000031778"/>
    </source>
</evidence>
<dbReference type="RefSeq" id="WP_044585164.1">
    <property type="nucleotide sequence ID" value="NZ_CP007513.1"/>
</dbReference>
<feature type="domain" description="Cupin type-2" evidence="2">
    <location>
        <begin position="46"/>
        <end position="108"/>
    </location>
</feature>
<organism evidence="3 4">
    <name type="scientific">Bacillus bombysepticus str. Wang</name>
    <dbReference type="NCBI Taxonomy" id="1330043"/>
    <lineage>
        <taxon>Bacteria</taxon>
        <taxon>Bacillati</taxon>
        <taxon>Bacillota</taxon>
        <taxon>Bacilli</taxon>
        <taxon>Bacillales</taxon>
        <taxon>Bacillaceae</taxon>
        <taxon>Bacillus</taxon>
        <taxon>Bacillus cereus group</taxon>
    </lineage>
</organism>
<dbReference type="Gene3D" id="2.60.120.10">
    <property type="entry name" value="Jelly Rolls"/>
    <property type="match status" value="1"/>
</dbReference>
<evidence type="ECO:0000313" key="3">
    <source>
        <dbReference type="EMBL" id="AHX21662.1"/>
    </source>
</evidence>
<gene>
    <name evidence="3" type="ORF">CY96_27950</name>
</gene>